<dbReference type="EMBL" id="AP012342">
    <property type="protein sequence ID" value="BAM06101.1"/>
    <property type="molecule type" value="Genomic_DNA"/>
</dbReference>
<dbReference type="AlphaFoldDB" id="I0ILF2"/>
<dbReference type="InterPro" id="IPR000792">
    <property type="entry name" value="Tscrpt_reg_LuxR_C"/>
</dbReference>
<gene>
    <name evidence="3" type="ordered locus">LFE_0380</name>
</gene>
<dbReference type="KEGG" id="lfc:LFE_0380"/>
<dbReference type="STRING" id="1162668.LFE_0380"/>
<dbReference type="PATRIC" id="fig|1162668.3.peg.444"/>
<protein>
    <recommendedName>
        <fullName evidence="2">HTH luxR-type domain-containing protein</fullName>
    </recommendedName>
</protein>
<proteinExistence type="predicted"/>
<dbReference type="RefSeq" id="WP_014448594.1">
    <property type="nucleotide sequence ID" value="NC_017094.1"/>
</dbReference>
<accession>I0ILF2</accession>
<feature type="domain" description="HTH luxR-type" evidence="2">
    <location>
        <begin position="1"/>
        <end position="59"/>
    </location>
</feature>
<dbReference type="GO" id="GO:0003677">
    <property type="term" value="F:DNA binding"/>
    <property type="evidence" value="ECO:0007669"/>
    <property type="project" value="UniProtKB-KW"/>
</dbReference>
<keyword evidence="1" id="KW-0238">DNA-binding</keyword>
<dbReference type="InterPro" id="IPR016032">
    <property type="entry name" value="Sig_transdc_resp-reg_C-effctor"/>
</dbReference>
<name>I0ILF2_LEPFC</name>
<keyword evidence="4" id="KW-1185">Reference proteome</keyword>
<dbReference type="GO" id="GO:0006355">
    <property type="term" value="P:regulation of DNA-templated transcription"/>
    <property type="evidence" value="ECO:0007669"/>
    <property type="project" value="InterPro"/>
</dbReference>
<reference evidence="3 4" key="1">
    <citation type="journal article" date="2012" name="J. Bacteriol.">
        <title>Complete Genome Sequence of Leptospirillum ferrooxidans Strain C2-3, Isolated from a Fresh Volcanic Ash Deposit on the Island of Miyake, Japan.</title>
        <authorList>
            <person name="Fujimura R."/>
            <person name="Sato Y."/>
            <person name="Nishizawa T."/>
            <person name="Oshima K."/>
            <person name="Kim S.-W."/>
            <person name="Hattori M."/>
            <person name="Kamijo T."/>
            <person name="Ohta H."/>
        </authorList>
    </citation>
    <scope>NUCLEOTIDE SEQUENCE [LARGE SCALE GENOMIC DNA]</scope>
    <source>
        <strain evidence="3 4">C2-3</strain>
    </source>
</reference>
<sequence length="65" mass="7577">MSKHQSEIILEIMRGRTNKEIALKLGLALQTVKDHLYTIFQELKVRNRAELIIHVMGNLSFLEDE</sequence>
<dbReference type="HOGENOM" id="CLU_000445_103_9_0"/>
<organism evidence="3 4">
    <name type="scientific">Leptospirillum ferrooxidans (strain C2-3)</name>
    <dbReference type="NCBI Taxonomy" id="1162668"/>
    <lineage>
        <taxon>Bacteria</taxon>
        <taxon>Pseudomonadati</taxon>
        <taxon>Nitrospirota</taxon>
        <taxon>Nitrospiria</taxon>
        <taxon>Nitrospirales</taxon>
        <taxon>Nitrospiraceae</taxon>
        <taxon>Leptospirillum</taxon>
    </lineage>
</organism>
<dbReference type="SMART" id="SM00421">
    <property type="entry name" value="HTH_LUXR"/>
    <property type="match status" value="1"/>
</dbReference>
<dbReference type="CDD" id="cd06170">
    <property type="entry name" value="LuxR_C_like"/>
    <property type="match status" value="1"/>
</dbReference>
<reference evidence="4" key="2">
    <citation type="submission" date="2012-03" db="EMBL/GenBank/DDBJ databases">
        <title>The complete genome sequence of the pioneer microbe on fresh volcanic deposit, Leptospirillum ferrooxidans strain C2-3.</title>
        <authorList>
            <person name="Fujimura R."/>
            <person name="Sato Y."/>
            <person name="Nishizawa T."/>
            <person name="Nanba K."/>
            <person name="Oshima K."/>
            <person name="Hattori M."/>
            <person name="Kamijo T."/>
            <person name="Ohta H."/>
        </authorList>
    </citation>
    <scope>NUCLEOTIDE SEQUENCE [LARGE SCALE GENOMIC DNA]</scope>
    <source>
        <strain evidence="4">C2-3</strain>
    </source>
</reference>
<evidence type="ECO:0000259" key="2">
    <source>
        <dbReference type="PROSITE" id="PS50043"/>
    </source>
</evidence>
<dbReference type="Pfam" id="PF00196">
    <property type="entry name" value="GerE"/>
    <property type="match status" value="1"/>
</dbReference>
<dbReference type="InterPro" id="IPR039420">
    <property type="entry name" value="WalR-like"/>
</dbReference>
<dbReference type="Proteomes" id="UP000007382">
    <property type="component" value="Chromosome"/>
</dbReference>
<dbReference type="OrthoDB" id="9807565at2"/>
<dbReference type="InterPro" id="IPR036388">
    <property type="entry name" value="WH-like_DNA-bd_sf"/>
</dbReference>
<dbReference type="SUPFAM" id="SSF46894">
    <property type="entry name" value="C-terminal effector domain of the bipartite response regulators"/>
    <property type="match status" value="1"/>
</dbReference>
<dbReference type="PANTHER" id="PTHR43214">
    <property type="entry name" value="TWO-COMPONENT RESPONSE REGULATOR"/>
    <property type="match status" value="1"/>
</dbReference>
<dbReference type="Gene3D" id="1.10.10.10">
    <property type="entry name" value="Winged helix-like DNA-binding domain superfamily/Winged helix DNA-binding domain"/>
    <property type="match status" value="1"/>
</dbReference>
<evidence type="ECO:0000256" key="1">
    <source>
        <dbReference type="ARBA" id="ARBA00023125"/>
    </source>
</evidence>
<evidence type="ECO:0000313" key="4">
    <source>
        <dbReference type="Proteomes" id="UP000007382"/>
    </source>
</evidence>
<evidence type="ECO:0000313" key="3">
    <source>
        <dbReference type="EMBL" id="BAM06101.1"/>
    </source>
</evidence>
<dbReference type="PRINTS" id="PR00038">
    <property type="entry name" value="HTHLUXR"/>
</dbReference>
<dbReference type="PROSITE" id="PS50043">
    <property type="entry name" value="HTH_LUXR_2"/>
    <property type="match status" value="1"/>
</dbReference>